<reference evidence="1 2" key="1">
    <citation type="submission" date="2015-01" db="EMBL/GenBank/DDBJ databases">
        <title>Evolution of Trichinella species and genotypes.</title>
        <authorList>
            <person name="Korhonen P.K."/>
            <person name="Edoardo P."/>
            <person name="Giuseppe L.R."/>
            <person name="Gasser R.B."/>
        </authorList>
    </citation>
    <scope>NUCLEOTIDE SEQUENCE [LARGE SCALE GENOMIC DNA]</scope>
    <source>
        <strain evidence="1">ISS13</strain>
    </source>
</reference>
<dbReference type="AlphaFoldDB" id="A0A0V1DY26"/>
<comment type="caution">
    <text evidence="1">The sequence shown here is derived from an EMBL/GenBank/DDBJ whole genome shotgun (WGS) entry which is preliminary data.</text>
</comment>
<organism evidence="1 2">
    <name type="scientific">Trichinella pseudospiralis</name>
    <name type="common">Parasitic roundworm</name>
    <dbReference type="NCBI Taxonomy" id="6337"/>
    <lineage>
        <taxon>Eukaryota</taxon>
        <taxon>Metazoa</taxon>
        <taxon>Ecdysozoa</taxon>
        <taxon>Nematoda</taxon>
        <taxon>Enoplea</taxon>
        <taxon>Dorylaimia</taxon>
        <taxon>Trichinellida</taxon>
        <taxon>Trichinellidae</taxon>
        <taxon>Trichinella</taxon>
    </lineage>
</organism>
<sequence length="152" mass="17482">MLGCFLTITTMVSYIRFYLQVGICNMDDVTSALSLYPVHSNTTEKDFNSLGEKPHWQHSVILKWIEETRQLSGKKRANLMARKQSVHCIMLMEFIWRKRRRSEADPATCSVGLLLFEGSFGHIRAPWLKGFRSVGTNRRGPGKMLGYSLIRK</sequence>
<accession>A0A0V1DY26</accession>
<evidence type="ECO:0000313" key="1">
    <source>
        <dbReference type="EMBL" id="KRY66248.1"/>
    </source>
</evidence>
<protein>
    <submittedName>
        <fullName evidence="1">Uncharacterized protein</fullName>
    </submittedName>
</protein>
<proteinExistence type="predicted"/>
<dbReference type="EMBL" id="JYDR01000176">
    <property type="protein sequence ID" value="KRY66248.1"/>
    <property type="molecule type" value="Genomic_DNA"/>
</dbReference>
<dbReference type="Proteomes" id="UP000054632">
    <property type="component" value="Unassembled WGS sequence"/>
</dbReference>
<gene>
    <name evidence="1" type="ORF">T4A_7174</name>
</gene>
<name>A0A0V1DY26_TRIPS</name>
<evidence type="ECO:0000313" key="2">
    <source>
        <dbReference type="Proteomes" id="UP000054632"/>
    </source>
</evidence>